<evidence type="ECO:0000256" key="5">
    <source>
        <dbReference type="SAM" id="MobiDB-lite"/>
    </source>
</evidence>
<dbReference type="GO" id="GO:0008199">
    <property type="term" value="F:ferric iron binding"/>
    <property type="evidence" value="ECO:0007669"/>
    <property type="project" value="InterPro"/>
</dbReference>
<reference evidence="6" key="1">
    <citation type="submission" date="2020-12" db="EMBL/GenBank/DDBJ databases">
        <authorList>
            <consortium name="Molecular Ecology Group"/>
        </authorList>
    </citation>
    <scope>NUCLEOTIDE SEQUENCE</scope>
    <source>
        <strain evidence="6">TBG_1078</strain>
    </source>
</reference>
<dbReference type="PANTHER" id="PTHR11431">
    <property type="entry name" value="FERRITIN"/>
    <property type="match status" value="1"/>
</dbReference>
<evidence type="ECO:0000313" key="7">
    <source>
        <dbReference type="Proteomes" id="UP000645828"/>
    </source>
</evidence>
<comment type="subunit">
    <text evidence="4">Oligomer of 24 subunits. There are two types of subunits: L (light) chain and H (heavy) chain. The major chain can be light or heavy, depending on the species and tissue type. The functional molecule forms a roughly spherical shell with a diameter of 12 nm and contains a central cavity into which the insoluble mineral iron core is deposited. Interacts with NCOA4.</text>
</comment>
<sequence>MTNECWHSLSSQPSEPSSLPPPASGTSQHPILSLAPYYQSTMSSQICQNYSTEVGAAISCLVCMHLLASYTYLSLGFFFHCEDVTLEGMGHIFQRWLRRNKGTGHLLMMQNQRGSCALLQDMQKPSQDGWRKTLDAMGLPLDLCDFLENHFLVEVKFIKRMRNHLSNFPRLAPQAGVGKYLFKSLTLKHD</sequence>
<evidence type="ECO:0000256" key="1">
    <source>
        <dbReference type="ARBA" id="ARBA00040044"/>
    </source>
</evidence>
<dbReference type="GO" id="GO:0006879">
    <property type="term" value="P:intracellular iron ion homeostasis"/>
    <property type="evidence" value="ECO:0007669"/>
    <property type="project" value="InterPro"/>
</dbReference>
<proteinExistence type="predicted"/>
<dbReference type="GO" id="GO:0006826">
    <property type="term" value="P:iron ion transport"/>
    <property type="evidence" value="ECO:0007669"/>
    <property type="project" value="InterPro"/>
</dbReference>
<dbReference type="AlphaFoldDB" id="A0A811Z6U0"/>
<comment type="function">
    <text evidence="3">Stores iron in a soluble, non-toxic, readily available form. Important for iron homeostasis. Iron is taken up in the ferrous form and deposited as ferric hydroxides after oxidation. Also plays a role in delivery of iron to cells. Mediates iron uptake in capsule cells of the developing kidney. Delivery to lysosomes by the cargo receptor NCOA4 for autophagic degradation and release or iron.</text>
</comment>
<dbReference type="InterPro" id="IPR001519">
    <property type="entry name" value="Ferritin"/>
</dbReference>
<dbReference type="Gene3D" id="1.20.1260.10">
    <property type="match status" value="2"/>
</dbReference>
<evidence type="ECO:0000256" key="2">
    <source>
        <dbReference type="ARBA" id="ARBA00044942"/>
    </source>
</evidence>
<gene>
    <name evidence="6" type="ORF">NYPRO_LOCUS17768</name>
</gene>
<dbReference type="InterPro" id="IPR012347">
    <property type="entry name" value="Ferritin-like"/>
</dbReference>
<evidence type="ECO:0000313" key="6">
    <source>
        <dbReference type="EMBL" id="CAD7684975.1"/>
    </source>
</evidence>
<comment type="caution">
    <text evidence="6">The sequence shown here is derived from an EMBL/GenBank/DDBJ whole genome shotgun (WGS) entry which is preliminary data.</text>
</comment>
<comment type="subcellular location">
    <subcellularLocation>
        <location evidence="2">Autolysosome</location>
    </subcellularLocation>
</comment>
<dbReference type="SUPFAM" id="SSF47240">
    <property type="entry name" value="Ferritin-like"/>
    <property type="match status" value="1"/>
</dbReference>
<accession>A0A811Z6U0</accession>
<dbReference type="GO" id="GO:0008198">
    <property type="term" value="F:ferrous iron binding"/>
    <property type="evidence" value="ECO:0007669"/>
    <property type="project" value="TreeGrafter"/>
</dbReference>
<feature type="compositionally biased region" description="Low complexity" evidence="5">
    <location>
        <begin position="8"/>
        <end position="17"/>
    </location>
</feature>
<dbReference type="EMBL" id="CAJHUB010000760">
    <property type="protein sequence ID" value="CAD7684975.1"/>
    <property type="molecule type" value="Genomic_DNA"/>
</dbReference>
<dbReference type="PANTHER" id="PTHR11431:SF47">
    <property type="entry name" value="FERRITIN LIGHT CHAIN"/>
    <property type="match status" value="1"/>
</dbReference>
<protein>
    <recommendedName>
        <fullName evidence="1">Ferritin light chain</fullName>
    </recommendedName>
</protein>
<name>A0A811Z6U0_NYCPR</name>
<dbReference type="GO" id="GO:0044754">
    <property type="term" value="C:autolysosome"/>
    <property type="evidence" value="ECO:0007669"/>
    <property type="project" value="UniProtKB-SubCell"/>
</dbReference>
<dbReference type="Proteomes" id="UP000645828">
    <property type="component" value="Unassembled WGS sequence"/>
</dbReference>
<dbReference type="InterPro" id="IPR009078">
    <property type="entry name" value="Ferritin-like_SF"/>
</dbReference>
<organism evidence="6 7">
    <name type="scientific">Nyctereutes procyonoides</name>
    <name type="common">Raccoon dog</name>
    <name type="synonym">Canis procyonoides</name>
    <dbReference type="NCBI Taxonomy" id="34880"/>
    <lineage>
        <taxon>Eukaryota</taxon>
        <taxon>Metazoa</taxon>
        <taxon>Chordata</taxon>
        <taxon>Craniata</taxon>
        <taxon>Vertebrata</taxon>
        <taxon>Euteleostomi</taxon>
        <taxon>Mammalia</taxon>
        <taxon>Eutheria</taxon>
        <taxon>Laurasiatheria</taxon>
        <taxon>Carnivora</taxon>
        <taxon>Caniformia</taxon>
        <taxon>Canidae</taxon>
        <taxon>Nyctereutes</taxon>
    </lineage>
</organism>
<evidence type="ECO:0000256" key="3">
    <source>
        <dbReference type="ARBA" id="ARBA00045578"/>
    </source>
</evidence>
<evidence type="ECO:0000256" key="4">
    <source>
        <dbReference type="ARBA" id="ARBA00047045"/>
    </source>
</evidence>
<keyword evidence="7" id="KW-1185">Reference proteome</keyword>
<feature type="region of interest" description="Disordered" evidence="5">
    <location>
        <begin position="1"/>
        <end position="27"/>
    </location>
</feature>